<evidence type="ECO:0000256" key="5">
    <source>
        <dbReference type="ARBA" id="ARBA00022692"/>
    </source>
</evidence>
<keyword evidence="11" id="KW-1003">Cell membrane</keyword>
<dbReference type="PROSITE" id="PS00449">
    <property type="entry name" value="ATPASE_A"/>
    <property type="match status" value="1"/>
</dbReference>
<dbReference type="OrthoDB" id="9809130at2"/>
<dbReference type="InterPro" id="IPR000568">
    <property type="entry name" value="ATP_synth_F0_asu"/>
</dbReference>
<feature type="transmembrane region" description="Helical" evidence="11">
    <location>
        <begin position="88"/>
        <end position="107"/>
    </location>
</feature>
<keyword evidence="4 11" id="KW-0138">CF(0)</keyword>
<proteinExistence type="inferred from homology"/>
<evidence type="ECO:0000313" key="12">
    <source>
        <dbReference type="EMBL" id="GEL24711.1"/>
    </source>
</evidence>
<keyword evidence="10 11" id="KW-0066">ATP synthesis</keyword>
<keyword evidence="6 11" id="KW-0375">Hydrogen ion transport</keyword>
<dbReference type="SUPFAM" id="SSF81336">
    <property type="entry name" value="F1F0 ATP synthase subunit A"/>
    <property type="match status" value="1"/>
</dbReference>
<dbReference type="PRINTS" id="PR00123">
    <property type="entry name" value="ATPASEA"/>
</dbReference>
<evidence type="ECO:0000256" key="2">
    <source>
        <dbReference type="ARBA" id="ARBA00006810"/>
    </source>
</evidence>
<evidence type="ECO:0000256" key="10">
    <source>
        <dbReference type="ARBA" id="ARBA00023310"/>
    </source>
</evidence>
<keyword evidence="8 11" id="KW-0406">Ion transport</keyword>
<dbReference type="GO" id="GO:0046933">
    <property type="term" value="F:proton-transporting ATP synthase activity, rotational mechanism"/>
    <property type="evidence" value="ECO:0007669"/>
    <property type="project" value="UniProtKB-UniRule"/>
</dbReference>
<keyword evidence="3 11" id="KW-0813">Transport</keyword>
<evidence type="ECO:0000256" key="4">
    <source>
        <dbReference type="ARBA" id="ARBA00022547"/>
    </source>
</evidence>
<dbReference type="AlphaFoldDB" id="A0A511DIR7"/>
<dbReference type="PANTHER" id="PTHR42823">
    <property type="entry name" value="ATP SYNTHASE SUBUNIT A, CHLOROPLASTIC"/>
    <property type="match status" value="1"/>
</dbReference>
<evidence type="ECO:0000256" key="3">
    <source>
        <dbReference type="ARBA" id="ARBA00022448"/>
    </source>
</evidence>
<dbReference type="Gene3D" id="1.20.120.220">
    <property type="entry name" value="ATP synthase, F0 complex, subunit A"/>
    <property type="match status" value="1"/>
</dbReference>
<reference evidence="12 13" key="1">
    <citation type="submission" date="2019-07" db="EMBL/GenBank/DDBJ databases">
        <title>Whole genome shotgun sequence of Pseudonocardia sulfidoxydans NBRC 16205.</title>
        <authorList>
            <person name="Hosoyama A."/>
            <person name="Uohara A."/>
            <person name="Ohji S."/>
            <person name="Ichikawa N."/>
        </authorList>
    </citation>
    <scope>NUCLEOTIDE SEQUENCE [LARGE SCALE GENOMIC DNA]</scope>
    <source>
        <strain evidence="12 13">NBRC 16205</strain>
    </source>
</reference>
<keyword evidence="9 11" id="KW-0472">Membrane</keyword>
<dbReference type="GO" id="GO:0045259">
    <property type="term" value="C:proton-transporting ATP synthase complex"/>
    <property type="evidence" value="ECO:0007669"/>
    <property type="project" value="UniProtKB-KW"/>
</dbReference>
<feature type="transmembrane region" description="Helical" evidence="11">
    <location>
        <begin position="127"/>
        <end position="145"/>
    </location>
</feature>
<feature type="transmembrane region" description="Helical" evidence="11">
    <location>
        <begin position="210"/>
        <end position="228"/>
    </location>
</feature>
<keyword evidence="5 11" id="KW-0812">Transmembrane</keyword>
<evidence type="ECO:0000256" key="7">
    <source>
        <dbReference type="ARBA" id="ARBA00022989"/>
    </source>
</evidence>
<dbReference type="GO" id="GO:0042777">
    <property type="term" value="P:proton motive force-driven plasma membrane ATP synthesis"/>
    <property type="evidence" value="ECO:0007669"/>
    <property type="project" value="TreeGrafter"/>
</dbReference>
<organism evidence="12 13">
    <name type="scientific">Pseudonocardia sulfidoxydans NBRC 16205</name>
    <dbReference type="NCBI Taxonomy" id="1223511"/>
    <lineage>
        <taxon>Bacteria</taxon>
        <taxon>Bacillati</taxon>
        <taxon>Actinomycetota</taxon>
        <taxon>Actinomycetes</taxon>
        <taxon>Pseudonocardiales</taxon>
        <taxon>Pseudonocardiaceae</taxon>
        <taxon>Pseudonocardia</taxon>
    </lineage>
</organism>
<evidence type="ECO:0000256" key="9">
    <source>
        <dbReference type="ARBA" id="ARBA00023136"/>
    </source>
</evidence>
<dbReference type="InterPro" id="IPR023011">
    <property type="entry name" value="ATP_synth_F0_asu_AS"/>
</dbReference>
<evidence type="ECO:0000256" key="8">
    <source>
        <dbReference type="ARBA" id="ARBA00023065"/>
    </source>
</evidence>
<keyword evidence="7 11" id="KW-1133">Transmembrane helix</keyword>
<dbReference type="InterPro" id="IPR035908">
    <property type="entry name" value="F0_ATP_A_sf"/>
</dbReference>
<accession>A0A511DIR7</accession>
<comment type="function">
    <text evidence="11">Key component of the proton channel; it plays a direct role in the translocation of protons across the membrane.</text>
</comment>
<feature type="transmembrane region" description="Helical" evidence="11">
    <location>
        <begin position="32"/>
        <end position="50"/>
    </location>
</feature>
<dbReference type="GO" id="GO:0005886">
    <property type="term" value="C:plasma membrane"/>
    <property type="evidence" value="ECO:0007669"/>
    <property type="project" value="UniProtKB-SubCell"/>
</dbReference>
<evidence type="ECO:0000313" key="13">
    <source>
        <dbReference type="Proteomes" id="UP000321685"/>
    </source>
</evidence>
<comment type="caution">
    <text evidence="12">The sequence shown here is derived from an EMBL/GenBank/DDBJ whole genome shotgun (WGS) entry which is preliminary data.</text>
</comment>
<dbReference type="CDD" id="cd00310">
    <property type="entry name" value="ATP-synt_Fo_a_6"/>
    <property type="match status" value="1"/>
</dbReference>
<evidence type="ECO:0000256" key="11">
    <source>
        <dbReference type="HAMAP-Rule" id="MF_01393"/>
    </source>
</evidence>
<dbReference type="HAMAP" id="MF_01393">
    <property type="entry name" value="ATP_synth_a_bact"/>
    <property type="match status" value="1"/>
</dbReference>
<dbReference type="RefSeq" id="WP_147109891.1">
    <property type="nucleotide sequence ID" value="NZ_BJVJ01000038.1"/>
</dbReference>
<dbReference type="Pfam" id="PF00119">
    <property type="entry name" value="ATP-synt_A"/>
    <property type="match status" value="1"/>
</dbReference>
<gene>
    <name evidence="11 12" type="primary">atpB</name>
    <name evidence="12" type="ORF">PSU4_36650</name>
</gene>
<dbReference type="Proteomes" id="UP000321685">
    <property type="component" value="Unassembled WGS sequence"/>
</dbReference>
<keyword evidence="13" id="KW-1185">Reference proteome</keyword>
<evidence type="ECO:0000256" key="6">
    <source>
        <dbReference type="ARBA" id="ARBA00022781"/>
    </source>
</evidence>
<protein>
    <recommendedName>
        <fullName evidence="11">ATP synthase subunit a</fullName>
    </recommendedName>
    <alternativeName>
        <fullName evidence="11">ATP synthase F0 sector subunit a</fullName>
    </alternativeName>
    <alternativeName>
        <fullName evidence="11">F-ATPase subunit 6</fullName>
    </alternativeName>
</protein>
<dbReference type="EMBL" id="BJVJ01000038">
    <property type="protein sequence ID" value="GEL24711.1"/>
    <property type="molecule type" value="Genomic_DNA"/>
</dbReference>
<name>A0A511DIR7_9PSEU</name>
<comment type="subcellular location">
    <subcellularLocation>
        <location evidence="11">Cell membrane</location>
        <topology evidence="11">Multi-pass membrane protein</topology>
    </subcellularLocation>
    <subcellularLocation>
        <location evidence="1">Membrane</location>
        <topology evidence="1">Multi-pass membrane protein</topology>
    </subcellularLocation>
</comment>
<dbReference type="PANTHER" id="PTHR42823:SF3">
    <property type="entry name" value="ATP SYNTHASE SUBUNIT A, CHLOROPLASTIC"/>
    <property type="match status" value="1"/>
</dbReference>
<comment type="similarity">
    <text evidence="2 11">Belongs to the ATPase A chain family.</text>
</comment>
<sequence>MAGTELSAAAEVQPGEHWTGTWLGMTVNLDTIVATLVAAVIVCGLGLYMARRAVAGRPSVAQVAFEALVGWVQGQSEQLMGSRTPRGVVGLAVSLFAFILACNWLAVLPTEHVLPPPTADVNLTYPLMLLVVVWVNVAGIRAQGLRGHLVAIVRKGPFEIISQFFGRPASLALRLWGNIFAGGLMVGIIGLLPVYVLWLPTAAWKLFDLFIGGLQAVIFALLTLIYFGEAVEAREEH</sequence>
<evidence type="ECO:0000256" key="1">
    <source>
        <dbReference type="ARBA" id="ARBA00004141"/>
    </source>
</evidence>
<dbReference type="InterPro" id="IPR045082">
    <property type="entry name" value="ATP_syn_F0_a_bact/chloroplast"/>
</dbReference>
<feature type="transmembrane region" description="Helical" evidence="11">
    <location>
        <begin position="175"/>
        <end position="198"/>
    </location>
</feature>